<reference evidence="2" key="2">
    <citation type="submission" date="2021-01" db="EMBL/GenBank/DDBJ databases">
        <authorList>
            <person name="Hahn C.R."/>
            <person name="Youssef N.H."/>
            <person name="Elshahed M."/>
        </authorList>
    </citation>
    <scope>NUCLEOTIDE SEQUENCE</scope>
    <source>
        <strain evidence="2">Zod_Metabat.24</strain>
    </source>
</reference>
<dbReference type="Gene3D" id="3.30.450.30">
    <property type="entry name" value="Dynein light chain 2a, cytoplasmic"/>
    <property type="match status" value="1"/>
</dbReference>
<dbReference type="GO" id="GO:0005085">
    <property type="term" value="F:guanyl-nucleotide exchange factor activity"/>
    <property type="evidence" value="ECO:0007669"/>
    <property type="project" value="InterPro"/>
</dbReference>
<dbReference type="SMART" id="SM00960">
    <property type="entry name" value="Robl_LC7"/>
    <property type="match status" value="1"/>
</dbReference>
<dbReference type="PANTHER" id="PTHR13323">
    <property type="entry name" value="LATE ENDOSOMAL/LYSOSOMAL MP1 INTERACTING PROTEIN"/>
    <property type="match status" value="1"/>
</dbReference>
<dbReference type="SUPFAM" id="SSF103196">
    <property type="entry name" value="Roadblock/LC7 domain"/>
    <property type="match status" value="1"/>
</dbReference>
<dbReference type="EMBL" id="JAFGIX010000052">
    <property type="protein sequence ID" value="MBN1573578.1"/>
    <property type="molecule type" value="Genomic_DNA"/>
</dbReference>
<protein>
    <submittedName>
        <fullName evidence="2">Roadblock/LC7 domain-containing protein</fullName>
    </submittedName>
</protein>
<sequence length="125" mass="13105">MGVYKADALKRSVQELCSSIKGVESAVLETYDGLVLASSLPTGPEEEIIAAVSSATQSAVNRAVKELKHGDIQNTVVLSSSGQMILTDIGGKALLVIVAKRDANLGLISVLSRRAARNIMEVLPS</sequence>
<reference evidence="2" key="1">
    <citation type="journal article" date="2021" name="Environ. Microbiol.">
        <title>Genomic characterization of three novel Desulfobacterota classes expand the metabolic and phylogenetic diversity of the phylum.</title>
        <authorList>
            <person name="Murphy C.L."/>
            <person name="Biggerstaff J."/>
            <person name="Eichhorn A."/>
            <person name="Ewing E."/>
            <person name="Shahan R."/>
            <person name="Soriano D."/>
            <person name="Stewart S."/>
            <person name="VanMol K."/>
            <person name="Walker R."/>
            <person name="Walters P."/>
            <person name="Elshahed M.S."/>
            <person name="Youssef N.H."/>
        </authorList>
    </citation>
    <scope>NUCLEOTIDE SEQUENCE</scope>
    <source>
        <strain evidence="2">Zod_Metabat.24</strain>
    </source>
</reference>
<accession>A0A9D8KFL1</accession>
<dbReference type="GO" id="GO:0032008">
    <property type="term" value="P:positive regulation of TOR signaling"/>
    <property type="evidence" value="ECO:0007669"/>
    <property type="project" value="InterPro"/>
</dbReference>
<evidence type="ECO:0000313" key="3">
    <source>
        <dbReference type="Proteomes" id="UP000809273"/>
    </source>
</evidence>
<proteinExistence type="predicted"/>
<evidence type="ECO:0000313" key="2">
    <source>
        <dbReference type="EMBL" id="MBN1573578.1"/>
    </source>
</evidence>
<feature type="domain" description="Roadblock/LAMTOR2" evidence="1">
    <location>
        <begin position="10"/>
        <end position="99"/>
    </location>
</feature>
<gene>
    <name evidence="2" type="ORF">JW984_10320</name>
</gene>
<dbReference type="InterPro" id="IPR004942">
    <property type="entry name" value="Roadblock/LAMTOR2_dom"/>
</dbReference>
<dbReference type="AlphaFoldDB" id="A0A9D8KFL1"/>
<organism evidence="2 3">
    <name type="scientific">Candidatus Zymogenus saltonus</name>
    <dbReference type="NCBI Taxonomy" id="2844893"/>
    <lineage>
        <taxon>Bacteria</taxon>
        <taxon>Deltaproteobacteria</taxon>
        <taxon>Candidatus Zymogenia</taxon>
        <taxon>Candidatus Zymogeniales</taxon>
        <taxon>Candidatus Zymogenaceae</taxon>
        <taxon>Candidatus Zymogenus</taxon>
    </lineage>
</organism>
<dbReference type="GO" id="GO:0060090">
    <property type="term" value="F:molecular adaptor activity"/>
    <property type="evidence" value="ECO:0007669"/>
    <property type="project" value="InterPro"/>
</dbReference>
<evidence type="ECO:0000259" key="1">
    <source>
        <dbReference type="SMART" id="SM00960"/>
    </source>
</evidence>
<dbReference type="Pfam" id="PF03259">
    <property type="entry name" value="Robl_LC7"/>
    <property type="match status" value="1"/>
</dbReference>
<comment type="caution">
    <text evidence="2">The sequence shown here is derived from an EMBL/GenBank/DDBJ whole genome shotgun (WGS) entry which is preliminary data.</text>
</comment>
<dbReference type="InterPro" id="IPR037587">
    <property type="entry name" value="LAMTOR2-like"/>
</dbReference>
<name>A0A9D8KFL1_9DELT</name>
<dbReference type="Proteomes" id="UP000809273">
    <property type="component" value="Unassembled WGS sequence"/>
</dbReference>